<feature type="binding site" evidence="8">
    <location>
        <position position="177"/>
    </location>
    <ligand>
        <name>UDP-N-acetyl-alpha-D-muramoyl-L-alanyl-D-glutamate</name>
        <dbReference type="ChEBI" id="CHEBI:83900"/>
    </ligand>
</feature>
<dbReference type="GO" id="GO:0051301">
    <property type="term" value="P:cell division"/>
    <property type="evidence" value="ECO:0007669"/>
    <property type="project" value="UniProtKB-KW"/>
</dbReference>
<keyword evidence="8" id="KW-0547">Nucleotide-binding</keyword>
<comment type="PTM">
    <text evidence="8">Carboxylation is probably crucial for Mg(2+) binding and, consequently, for the gamma-phosphate positioning of ATP.</text>
</comment>
<evidence type="ECO:0000256" key="2">
    <source>
        <dbReference type="ARBA" id="ARBA00005898"/>
    </source>
</evidence>
<feature type="binding site" evidence="8">
    <location>
        <begin position="150"/>
        <end position="151"/>
    </location>
    <ligand>
        <name>UDP-N-acetyl-alpha-D-muramoyl-L-alanyl-D-glutamate</name>
        <dbReference type="ChEBI" id="CHEBI:83900"/>
    </ligand>
</feature>
<dbReference type="GO" id="GO:0000287">
    <property type="term" value="F:magnesium ion binding"/>
    <property type="evidence" value="ECO:0007669"/>
    <property type="project" value="UniProtKB-UniRule"/>
</dbReference>
<protein>
    <recommendedName>
        <fullName evidence="8">UDP-N-acetylmuramoyl-L-alanyl-D-glutamate--2,6-diaminopimelate ligase</fullName>
        <ecNumber evidence="8">6.3.2.13</ecNumber>
    </recommendedName>
    <alternativeName>
        <fullName evidence="8">Meso-A2pm-adding enzyme</fullName>
    </alternativeName>
    <alternativeName>
        <fullName evidence="8">Meso-diaminopimelate-adding enzyme</fullName>
    </alternativeName>
    <alternativeName>
        <fullName evidence="8">UDP-MurNAc-L-Ala-D-Glu:meso-diaminopimelate ligase</fullName>
    </alternativeName>
    <alternativeName>
        <fullName evidence="8">UDP-MurNAc-tripeptide synthetase</fullName>
    </alternativeName>
    <alternativeName>
        <fullName evidence="8">UDP-N-acetylmuramyl-tripeptide synthetase</fullName>
    </alternativeName>
</protein>
<dbReference type="GO" id="GO:0071555">
    <property type="term" value="P:cell wall organization"/>
    <property type="evidence" value="ECO:0007669"/>
    <property type="project" value="UniProtKB-KW"/>
</dbReference>
<dbReference type="Pfam" id="PF08245">
    <property type="entry name" value="Mur_ligase_M"/>
    <property type="match status" value="1"/>
</dbReference>
<evidence type="ECO:0000256" key="8">
    <source>
        <dbReference type="HAMAP-Rule" id="MF_00208"/>
    </source>
</evidence>
<keyword evidence="3 8" id="KW-0132">Cell division</keyword>
<dbReference type="PATRIC" id="fig|270498.16.peg.1799"/>
<dbReference type="PANTHER" id="PTHR23135">
    <property type="entry name" value="MUR LIGASE FAMILY MEMBER"/>
    <property type="match status" value="1"/>
</dbReference>
<keyword evidence="4 8" id="KW-0133">Cell shape</keyword>
<keyword evidence="8" id="KW-0963">Cytoplasm</keyword>
<dbReference type="GO" id="GO:0005737">
    <property type="term" value="C:cytoplasm"/>
    <property type="evidence" value="ECO:0007669"/>
    <property type="project" value="UniProtKB-SubCell"/>
</dbReference>
<dbReference type="Proteomes" id="UP000034076">
    <property type="component" value="Unassembled WGS sequence"/>
</dbReference>
<comment type="pathway">
    <text evidence="1 8 9">Cell wall biogenesis; peptidoglycan biosynthesis.</text>
</comment>
<dbReference type="InterPro" id="IPR013221">
    <property type="entry name" value="Mur_ligase_cen"/>
</dbReference>
<dbReference type="HAMAP" id="MF_00208">
    <property type="entry name" value="MurE"/>
    <property type="match status" value="1"/>
</dbReference>
<dbReference type="NCBIfam" id="NF001124">
    <property type="entry name" value="PRK00139.1-2"/>
    <property type="match status" value="1"/>
</dbReference>
<comment type="subcellular location">
    <subcellularLocation>
        <location evidence="8 9">Cytoplasm</location>
    </subcellularLocation>
</comment>
<dbReference type="Gene3D" id="3.40.1190.10">
    <property type="entry name" value="Mur-like, catalytic domain"/>
    <property type="match status" value="1"/>
</dbReference>
<dbReference type="GO" id="GO:0008765">
    <property type="term" value="F:UDP-N-acetylmuramoylalanyl-D-glutamate-2,6-diaminopimelate ligase activity"/>
    <property type="evidence" value="ECO:0007669"/>
    <property type="project" value="UniProtKB-UniRule"/>
</dbReference>
<dbReference type="InterPro" id="IPR000713">
    <property type="entry name" value="Mur_ligase_N"/>
</dbReference>
<evidence type="ECO:0000259" key="10">
    <source>
        <dbReference type="Pfam" id="PF01225"/>
    </source>
</evidence>
<feature type="binding site" evidence="8">
    <location>
        <begin position="108"/>
        <end position="114"/>
    </location>
    <ligand>
        <name>ATP</name>
        <dbReference type="ChEBI" id="CHEBI:30616"/>
    </ligand>
</feature>
<keyword evidence="5 8" id="KW-0573">Peptidoglycan synthesis</keyword>
<feature type="binding site" evidence="8">
    <location>
        <position position="29"/>
    </location>
    <ligand>
        <name>UDP-N-acetyl-alpha-D-muramoyl-L-alanyl-D-glutamate</name>
        <dbReference type="ChEBI" id="CHEBI:83900"/>
    </ligand>
</feature>
<comment type="cofactor">
    <cofactor evidence="8">
        <name>Mg(2+)</name>
        <dbReference type="ChEBI" id="CHEBI:18420"/>
    </cofactor>
</comment>
<comment type="function">
    <text evidence="8">Catalyzes the addition of meso-diaminopimelic acid to the nucleotide precursor UDP-N-acetylmuramoyl-L-alanyl-D-glutamate (UMAG) in the biosynthesis of bacterial cell-wall peptidoglycan.</text>
</comment>
<keyword evidence="6 8" id="KW-0131">Cell cycle</keyword>
<keyword evidence="7 8" id="KW-0961">Cell wall biogenesis/degradation</keyword>
<dbReference type="STRING" id="270498.CHK_0210"/>
<evidence type="ECO:0000256" key="4">
    <source>
        <dbReference type="ARBA" id="ARBA00022960"/>
    </source>
</evidence>
<feature type="short sequence motif" description="Meso-diaminopimelate recognition motif" evidence="8">
    <location>
        <begin position="399"/>
        <end position="402"/>
    </location>
</feature>
<organism evidence="13 14">
    <name type="scientific">Christensenella hongkongensis</name>
    <dbReference type="NCBI Taxonomy" id="270498"/>
    <lineage>
        <taxon>Bacteria</taxon>
        <taxon>Bacillati</taxon>
        <taxon>Bacillota</taxon>
        <taxon>Clostridia</taxon>
        <taxon>Christensenellales</taxon>
        <taxon>Christensenellaceae</taxon>
        <taxon>Christensenella</taxon>
    </lineage>
</organism>
<comment type="caution">
    <text evidence="13">The sequence shown here is derived from an EMBL/GenBank/DDBJ whole genome shotgun (WGS) entry which is preliminary data.</text>
</comment>
<dbReference type="SUPFAM" id="SSF63418">
    <property type="entry name" value="MurE/MurF N-terminal domain"/>
    <property type="match status" value="1"/>
</dbReference>
<sequence>MKLNEVFRGMICEIHGDETVEIKDLKYDSRGVKRGDLFFCISGFAEDGLKYAPEAVKKGAAAVVVTEFQPNLDVTQVIVKNDRETMALAACRFFDFPAKRMKMVGVTGTNGKTTTTYMLKAIAEQAGMKVGVIGTIRNMIGDEVIHTERTTPESVDLQRLLKKMAEEGCDIVAMEVSSHSLVLKRVFGIEFDVGIFTNLTQDHLDFHQTWDNYIAAKSMLFEQSRISVINIDDDSAANMMAAARSEIIKYSVMQPVQYAAKEIEITHESTQFDIDLNGHTLHVEIGIPGYFTVYNAMGAIVAANALGIDSYCIEQGLKAMPPVAGRFEPLDTHGGSFSIILDYAHTPDSLKNAIATAKKFAPGRVVTIFGCGGNRDATKRAVMGKIAGEMSDFTIITSDNPRYEEPVAIIAQIEEGMRQTSGEYVCIVNRRDAIEHAIRTAKKDDVILLAGKGHEDYQEIKGEKHDFDEKVVVEELLNKLGYHK</sequence>
<dbReference type="GO" id="GO:0005524">
    <property type="term" value="F:ATP binding"/>
    <property type="evidence" value="ECO:0007669"/>
    <property type="project" value="UniProtKB-UniRule"/>
</dbReference>
<dbReference type="OrthoDB" id="9800958at2"/>
<dbReference type="NCBIfam" id="TIGR01085">
    <property type="entry name" value="murE"/>
    <property type="match status" value="1"/>
</dbReference>
<evidence type="ECO:0000256" key="5">
    <source>
        <dbReference type="ARBA" id="ARBA00022984"/>
    </source>
</evidence>
<feature type="binding site" evidence="8">
    <location>
        <position position="375"/>
    </location>
    <ligand>
        <name>meso-2,6-diaminopimelate</name>
        <dbReference type="ChEBI" id="CHEBI:57791"/>
    </ligand>
</feature>
<dbReference type="SUPFAM" id="SSF53244">
    <property type="entry name" value="MurD-like peptide ligases, peptide-binding domain"/>
    <property type="match status" value="1"/>
</dbReference>
<dbReference type="Gene3D" id="3.40.1390.10">
    <property type="entry name" value="MurE/MurF, N-terminal domain"/>
    <property type="match status" value="1"/>
</dbReference>
<dbReference type="InterPro" id="IPR036615">
    <property type="entry name" value="Mur_ligase_C_dom_sf"/>
</dbReference>
<dbReference type="GO" id="GO:0009252">
    <property type="term" value="P:peptidoglycan biosynthetic process"/>
    <property type="evidence" value="ECO:0007669"/>
    <property type="project" value="UniProtKB-UniRule"/>
</dbReference>
<dbReference type="Gene3D" id="3.90.190.20">
    <property type="entry name" value="Mur ligase, C-terminal domain"/>
    <property type="match status" value="1"/>
</dbReference>
<keyword evidence="8" id="KW-0460">Magnesium</keyword>
<evidence type="ECO:0000313" key="14">
    <source>
        <dbReference type="Proteomes" id="UP000034076"/>
    </source>
</evidence>
<dbReference type="AlphaFoldDB" id="A0A0M2NPH8"/>
<accession>A0A0M2NPH8</accession>
<dbReference type="UniPathway" id="UPA00219"/>
<evidence type="ECO:0000259" key="11">
    <source>
        <dbReference type="Pfam" id="PF02875"/>
    </source>
</evidence>
<proteinExistence type="inferred from homology"/>
<feature type="binding site" evidence="8">
    <location>
        <begin position="399"/>
        <end position="402"/>
    </location>
    <ligand>
        <name>meso-2,6-diaminopimelate</name>
        <dbReference type="ChEBI" id="CHEBI:57791"/>
    </ligand>
</feature>
<keyword evidence="8" id="KW-0067">ATP-binding</keyword>
<dbReference type="InterPro" id="IPR036565">
    <property type="entry name" value="Mur-like_cat_sf"/>
</dbReference>
<evidence type="ECO:0000256" key="3">
    <source>
        <dbReference type="ARBA" id="ARBA00022618"/>
    </source>
</evidence>
<feature type="binding site" evidence="8">
    <location>
        <position position="451"/>
    </location>
    <ligand>
        <name>meso-2,6-diaminopimelate</name>
        <dbReference type="ChEBI" id="CHEBI:57791"/>
    </ligand>
</feature>
<evidence type="ECO:0000256" key="9">
    <source>
        <dbReference type="RuleBase" id="RU004135"/>
    </source>
</evidence>
<comment type="catalytic activity">
    <reaction evidence="8">
        <text>UDP-N-acetyl-alpha-D-muramoyl-L-alanyl-D-glutamate + meso-2,6-diaminopimelate + ATP = UDP-N-acetyl-alpha-D-muramoyl-L-alanyl-gamma-D-glutamyl-meso-2,6-diaminopimelate + ADP + phosphate + H(+)</text>
        <dbReference type="Rhea" id="RHEA:23676"/>
        <dbReference type="ChEBI" id="CHEBI:15378"/>
        <dbReference type="ChEBI" id="CHEBI:30616"/>
        <dbReference type="ChEBI" id="CHEBI:43474"/>
        <dbReference type="ChEBI" id="CHEBI:57791"/>
        <dbReference type="ChEBI" id="CHEBI:83900"/>
        <dbReference type="ChEBI" id="CHEBI:83905"/>
        <dbReference type="ChEBI" id="CHEBI:456216"/>
        <dbReference type="EC" id="6.3.2.13"/>
    </reaction>
</comment>
<feature type="modified residue" description="N6-carboxylysine" evidence="8">
    <location>
        <position position="217"/>
    </location>
</feature>
<feature type="domain" description="Mur ligase C-terminal" evidence="11">
    <location>
        <begin position="325"/>
        <end position="453"/>
    </location>
</feature>
<dbReference type="SUPFAM" id="SSF53623">
    <property type="entry name" value="MurD-like peptide ligases, catalytic domain"/>
    <property type="match status" value="1"/>
</dbReference>
<reference evidence="13 14" key="1">
    <citation type="submission" date="2015-04" db="EMBL/GenBank/DDBJ databases">
        <title>Draft genome sequence of bacteremic isolate Catabacter hongkongensis type strain HKU16T.</title>
        <authorList>
            <person name="Lau S.K."/>
            <person name="Teng J.L."/>
            <person name="Huang Y."/>
            <person name="Curreem S.O."/>
            <person name="Tsui S.K."/>
            <person name="Woo P.C."/>
        </authorList>
    </citation>
    <scope>NUCLEOTIDE SEQUENCE [LARGE SCALE GENOMIC DNA]</scope>
    <source>
        <strain evidence="13 14">HKU16</strain>
    </source>
</reference>
<feature type="binding site" evidence="8">
    <location>
        <position position="185"/>
    </location>
    <ligand>
        <name>UDP-N-acetyl-alpha-D-muramoyl-L-alanyl-D-glutamate</name>
        <dbReference type="ChEBI" id="CHEBI:83900"/>
    </ligand>
</feature>
<dbReference type="Pfam" id="PF01225">
    <property type="entry name" value="Mur_ligase"/>
    <property type="match status" value="1"/>
</dbReference>
<dbReference type="NCBIfam" id="NF001126">
    <property type="entry name" value="PRK00139.1-4"/>
    <property type="match status" value="1"/>
</dbReference>
<evidence type="ECO:0000256" key="1">
    <source>
        <dbReference type="ARBA" id="ARBA00004752"/>
    </source>
</evidence>
<feature type="domain" description="Mur ligase central" evidence="12">
    <location>
        <begin position="106"/>
        <end position="303"/>
    </location>
</feature>
<dbReference type="InterPro" id="IPR005761">
    <property type="entry name" value="UDP-N-AcMur-Glu-dNH2Pim_ligase"/>
</dbReference>
<dbReference type="EMBL" id="LAYJ01000029">
    <property type="protein sequence ID" value="KKI52302.1"/>
    <property type="molecule type" value="Genomic_DNA"/>
</dbReference>
<evidence type="ECO:0000313" key="13">
    <source>
        <dbReference type="EMBL" id="KKI52302.1"/>
    </source>
</evidence>
<dbReference type="EC" id="6.3.2.13" evidence="8"/>
<dbReference type="GO" id="GO:0008360">
    <property type="term" value="P:regulation of cell shape"/>
    <property type="evidence" value="ECO:0007669"/>
    <property type="project" value="UniProtKB-KW"/>
</dbReference>
<evidence type="ECO:0000256" key="7">
    <source>
        <dbReference type="ARBA" id="ARBA00023316"/>
    </source>
</evidence>
<dbReference type="InterPro" id="IPR004101">
    <property type="entry name" value="Mur_ligase_C"/>
</dbReference>
<comment type="similarity">
    <text evidence="2 8">Belongs to the MurCDEF family. MurE subfamily.</text>
</comment>
<evidence type="ECO:0000259" key="12">
    <source>
        <dbReference type="Pfam" id="PF08245"/>
    </source>
</evidence>
<feature type="domain" description="Mur ligase N-terminal catalytic" evidence="10">
    <location>
        <begin position="22"/>
        <end position="86"/>
    </location>
</feature>
<comment type="caution">
    <text evidence="8">Lacks conserved residue(s) required for the propagation of feature annotation.</text>
</comment>
<dbReference type="PANTHER" id="PTHR23135:SF4">
    <property type="entry name" value="UDP-N-ACETYLMURAMOYL-L-ALANYL-D-GLUTAMATE--2,6-DIAMINOPIMELATE LIGASE MURE HOMOLOG, CHLOROPLASTIC"/>
    <property type="match status" value="1"/>
</dbReference>
<dbReference type="RefSeq" id="WP_046442105.1">
    <property type="nucleotide sequence ID" value="NZ_LAYJ01000029.1"/>
</dbReference>
<keyword evidence="14" id="KW-1185">Reference proteome</keyword>
<keyword evidence="8 13" id="KW-0436">Ligase</keyword>
<name>A0A0M2NPH8_9FIRM</name>
<dbReference type="Pfam" id="PF02875">
    <property type="entry name" value="Mur_ligase_C"/>
    <property type="match status" value="1"/>
</dbReference>
<feature type="binding site" evidence="8">
    <location>
        <position position="455"/>
    </location>
    <ligand>
        <name>meso-2,6-diaminopimelate</name>
        <dbReference type="ChEBI" id="CHEBI:57791"/>
    </ligand>
</feature>
<dbReference type="InterPro" id="IPR035911">
    <property type="entry name" value="MurE/MurF_N"/>
</dbReference>
<evidence type="ECO:0000256" key="6">
    <source>
        <dbReference type="ARBA" id="ARBA00023306"/>
    </source>
</evidence>
<gene>
    <name evidence="8" type="primary">murE</name>
    <name evidence="13" type="ORF">CHK_0210</name>
</gene>